<evidence type="ECO:0000313" key="7">
    <source>
        <dbReference type="EMBL" id="CAI4030143.1"/>
    </source>
</evidence>
<accession>A0AA86T971</accession>
<evidence type="ECO:0000256" key="6">
    <source>
        <dbReference type="HAMAP-Rule" id="MF_00074"/>
    </source>
</evidence>
<keyword evidence="4 6" id="KW-0808">Transferase</keyword>
<dbReference type="PIRSF" id="PIRSF003078">
    <property type="entry name" value="GidB"/>
    <property type="match status" value="1"/>
</dbReference>
<dbReference type="NCBIfam" id="TIGR00138">
    <property type="entry name" value="rsmG_gidB"/>
    <property type="match status" value="1"/>
</dbReference>
<feature type="binding site" evidence="6">
    <location>
        <position position="155"/>
    </location>
    <ligand>
        <name>S-adenosyl-L-methionine</name>
        <dbReference type="ChEBI" id="CHEBI:59789"/>
    </ligand>
</feature>
<dbReference type="InterPro" id="IPR003682">
    <property type="entry name" value="rRNA_ssu_MeTfrase_G"/>
</dbReference>
<dbReference type="PANTHER" id="PTHR31760">
    <property type="entry name" value="S-ADENOSYL-L-METHIONINE-DEPENDENT METHYLTRANSFERASES SUPERFAMILY PROTEIN"/>
    <property type="match status" value="1"/>
</dbReference>
<evidence type="ECO:0000256" key="2">
    <source>
        <dbReference type="ARBA" id="ARBA00022552"/>
    </source>
</evidence>
<evidence type="ECO:0000256" key="1">
    <source>
        <dbReference type="ARBA" id="ARBA00022490"/>
    </source>
</evidence>
<keyword evidence="3 6" id="KW-0489">Methyltransferase</keyword>
<sequence>MFHVEHFGEIVSTCLAEQIHLIGLSLTSTQFDQFARFADELSRWNQKVNLTAITEPTDVAIKHFLDSLFGVLALPTGAQRLVDVGSGGGFPGIPLKIMMPDLALSIVEPNSKKASFLLHLVGLLKLGQAYVLNRKIEDLSRQDFGMNGPLSIVVRGLKVEDRVGLFACLLNREERLILYSTTPWFHSLDNYQLKLLDQIPYQLPQGLGDRRLIVLKKG</sequence>
<comment type="function">
    <text evidence="6">Specifically methylates the N7 position of a guanine in 16S rRNA.</text>
</comment>
<feature type="binding site" evidence="6">
    <location>
        <position position="90"/>
    </location>
    <ligand>
        <name>S-adenosyl-L-methionine</name>
        <dbReference type="ChEBI" id="CHEBI:59789"/>
    </ligand>
</feature>
<proteinExistence type="inferred from homology"/>
<evidence type="ECO:0000256" key="5">
    <source>
        <dbReference type="ARBA" id="ARBA00022691"/>
    </source>
</evidence>
<comment type="similarity">
    <text evidence="6">Belongs to the methyltransferase superfamily. RNA methyltransferase RsmG family.</text>
</comment>
<organism evidence="7 8">
    <name type="scientific">Nitrospira tepida</name>
    <dbReference type="NCBI Taxonomy" id="2973512"/>
    <lineage>
        <taxon>Bacteria</taxon>
        <taxon>Pseudomonadati</taxon>
        <taxon>Nitrospirota</taxon>
        <taxon>Nitrospiria</taxon>
        <taxon>Nitrospirales</taxon>
        <taxon>Nitrospiraceae</taxon>
        <taxon>Nitrospira</taxon>
    </lineage>
</organism>
<feature type="binding site" evidence="6">
    <location>
        <position position="85"/>
    </location>
    <ligand>
        <name>S-adenosyl-L-methionine</name>
        <dbReference type="ChEBI" id="CHEBI:59789"/>
    </ligand>
</feature>
<dbReference type="Gene3D" id="3.40.50.150">
    <property type="entry name" value="Vaccinia Virus protein VP39"/>
    <property type="match status" value="1"/>
</dbReference>
<keyword evidence="8" id="KW-1185">Reference proteome</keyword>
<keyword evidence="5 6" id="KW-0949">S-adenosyl-L-methionine</keyword>
<keyword evidence="2 6" id="KW-0698">rRNA processing</keyword>
<feature type="binding site" evidence="6">
    <location>
        <begin position="136"/>
        <end position="137"/>
    </location>
    <ligand>
        <name>S-adenosyl-L-methionine</name>
        <dbReference type="ChEBI" id="CHEBI:59789"/>
    </ligand>
</feature>
<dbReference type="Pfam" id="PF02527">
    <property type="entry name" value="GidB"/>
    <property type="match status" value="1"/>
</dbReference>
<keyword evidence="1 6" id="KW-0963">Cytoplasm</keyword>
<dbReference type="Proteomes" id="UP001179121">
    <property type="component" value="Chromosome"/>
</dbReference>
<dbReference type="AlphaFoldDB" id="A0AA86T971"/>
<name>A0AA86T971_9BACT</name>
<dbReference type="HAMAP" id="MF_00074">
    <property type="entry name" value="16SrRNA_methyltr_G"/>
    <property type="match status" value="1"/>
</dbReference>
<comment type="subcellular location">
    <subcellularLocation>
        <location evidence="6">Cytoplasm</location>
    </subcellularLocation>
</comment>
<dbReference type="KEGG" id="nti:DNFV4_00568"/>
<dbReference type="SUPFAM" id="SSF53335">
    <property type="entry name" value="S-adenosyl-L-methionine-dependent methyltransferases"/>
    <property type="match status" value="1"/>
</dbReference>
<dbReference type="PANTHER" id="PTHR31760:SF0">
    <property type="entry name" value="S-ADENOSYL-L-METHIONINE-DEPENDENT METHYLTRANSFERASES SUPERFAMILY PROTEIN"/>
    <property type="match status" value="1"/>
</dbReference>
<evidence type="ECO:0000256" key="3">
    <source>
        <dbReference type="ARBA" id="ARBA00022603"/>
    </source>
</evidence>
<dbReference type="GO" id="GO:0070043">
    <property type="term" value="F:rRNA (guanine-N7-)-methyltransferase activity"/>
    <property type="evidence" value="ECO:0007669"/>
    <property type="project" value="UniProtKB-UniRule"/>
</dbReference>
<dbReference type="InterPro" id="IPR029063">
    <property type="entry name" value="SAM-dependent_MTases_sf"/>
</dbReference>
<gene>
    <name evidence="6" type="primary">rsmG</name>
    <name evidence="7" type="ORF">DNFV4_00568</name>
</gene>
<evidence type="ECO:0000313" key="8">
    <source>
        <dbReference type="Proteomes" id="UP001179121"/>
    </source>
</evidence>
<dbReference type="EMBL" id="OX365700">
    <property type="protein sequence ID" value="CAI4030143.1"/>
    <property type="molecule type" value="Genomic_DNA"/>
</dbReference>
<dbReference type="EC" id="2.1.1.-" evidence="6"/>
<dbReference type="GO" id="GO:0005829">
    <property type="term" value="C:cytosol"/>
    <property type="evidence" value="ECO:0007669"/>
    <property type="project" value="TreeGrafter"/>
</dbReference>
<reference evidence="7" key="1">
    <citation type="submission" date="2022-10" db="EMBL/GenBank/DDBJ databases">
        <authorList>
            <person name="Koch H."/>
        </authorList>
    </citation>
    <scope>NUCLEOTIDE SEQUENCE</scope>
    <source>
        <strain evidence="7">DNF</strain>
    </source>
</reference>
<protein>
    <recommendedName>
        <fullName evidence="6">Ribosomal RNA small subunit methyltransferase G</fullName>
        <ecNumber evidence="6">2.1.1.-</ecNumber>
    </recommendedName>
    <alternativeName>
        <fullName evidence="6">16S rRNA 7-methylguanosine methyltransferase</fullName>
        <shortName evidence="6">16S rRNA m7G methyltransferase</shortName>
    </alternativeName>
</protein>
<evidence type="ECO:0000256" key="4">
    <source>
        <dbReference type="ARBA" id="ARBA00022679"/>
    </source>
</evidence>
<comment type="caution">
    <text evidence="6">Lacks conserved residue(s) required for the propagation of feature annotation.</text>
</comment>